<organism evidence="1 2">
    <name type="scientific">Gimesia fumaroli</name>
    <dbReference type="NCBI Taxonomy" id="2527976"/>
    <lineage>
        <taxon>Bacteria</taxon>
        <taxon>Pseudomonadati</taxon>
        <taxon>Planctomycetota</taxon>
        <taxon>Planctomycetia</taxon>
        <taxon>Planctomycetales</taxon>
        <taxon>Planctomycetaceae</taxon>
        <taxon>Gimesia</taxon>
    </lineage>
</organism>
<dbReference type="InterPro" id="IPR019650">
    <property type="entry name" value="DUF2513"/>
</dbReference>
<dbReference type="AlphaFoldDB" id="A0A518I8Z0"/>
<dbReference type="EMBL" id="CP037452">
    <property type="protein sequence ID" value="QDV49571.1"/>
    <property type="molecule type" value="Genomic_DNA"/>
</dbReference>
<dbReference type="Proteomes" id="UP000318313">
    <property type="component" value="Chromosome"/>
</dbReference>
<sequence length="116" mass="12907">MKRNMNLIREILINLEADSLPDEDEPIGEWDGETAEYHKYLVLDAELAEGFETKTRAGNSVHLSRLTNKGHDFLEAAQSPTIWGKAIEKTKEIGGAISVDLMGDLLKNITKNQLGI</sequence>
<keyword evidence="2" id="KW-1185">Reference proteome</keyword>
<reference evidence="1 2" key="1">
    <citation type="submission" date="2019-03" db="EMBL/GenBank/DDBJ databases">
        <title>Deep-cultivation of Planctomycetes and their phenomic and genomic characterization uncovers novel biology.</title>
        <authorList>
            <person name="Wiegand S."/>
            <person name="Jogler M."/>
            <person name="Boedeker C."/>
            <person name="Pinto D."/>
            <person name="Vollmers J."/>
            <person name="Rivas-Marin E."/>
            <person name="Kohn T."/>
            <person name="Peeters S.H."/>
            <person name="Heuer A."/>
            <person name="Rast P."/>
            <person name="Oberbeckmann S."/>
            <person name="Bunk B."/>
            <person name="Jeske O."/>
            <person name="Meyerdierks A."/>
            <person name="Storesund J.E."/>
            <person name="Kallscheuer N."/>
            <person name="Luecker S."/>
            <person name="Lage O.M."/>
            <person name="Pohl T."/>
            <person name="Merkel B.J."/>
            <person name="Hornburger P."/>
            <person name="Mueller R.-W."/>
            <person name="Bruemmer F."/>
            <person name="Labrenz M."/>
            <person name="Spormann A.M."/>
            <person name="Op den Camp H."/>
            <person name="Overmann J."/>
            <person name="Amann R."/>
            <person name="Jetten M.S.M."/>
            <person name="Mascher T."/>
            <person name="Medema M.H."/>
            <person name="Devos D.P."/>
            <person name="Kaster A.-K."/>
            <person name="Ovreas L."/>
            <person name="Rohde M."/>
            <person name="Galperin M.Y."/>
            <person name="Jogler C."/>
        </authorList>
    </citation>
    <scope>NUCLEOTIDE SEQUENCE [LARGE SCALE GENOMIC DNA]</scope>
    <source>
        <strain evidence="1 2">Enr17</strain>
    </source>
</reference>
<evidence type="ECO:0000313" key="1">
    <source>
        <dbReference type="EMBL" id="QDV49571.1"/>
    </source>
</evidence>
<protein>
    <recommendedName>
        <fullName evidence="3">DUF2513 domain-containing protein</fullName>
    </recommendedName>
</protein>
<accession>A0A518I8Z0</accession>
<dbReference type="KEGG" id="gfm:Enr17x_15910"/>
<proteinExistence type="predicted"/>
<dbReference type="Pfam" id="PF10711">
    <property type="entry name" value="DUF2513"/>
    <property type="match status" value="1"/>
</dbReference>
<dbReference type="RefSeq" id="WP_145307431.1">
    <property type="nucleotide sequence ID" value="NZ_CP037452.1"/>
</dbReference>
<dbReference type="OrthoDB" id="6960201at2"/>
<name>A0A518I8Z0_9PLAN</name>
<evidence type="ECO:0008006" key="3">
    <source>
        <dbReference type="Google" id="ProtNLM"/>
    </source>
</evidence>
<evidence type="ECO:0000313" key="2">
    <source>
        <dbReference type="Proteomes" id="UP000318313"/>
    </source>
</evidence>
<gene>
    <name evidence="1" type="ORF">Enr17x_15910</name>
</gene>